<gene>
    <name evidence="1" type="ORF">QAD02_005587</name>
</gene>
<evidence type="ECO:0000313" key="1">
    <source>
        <dbReference type="EMBL" id="KAJ8674325.1"/>
    </source>
</evidence>
<proteinExistence type="predicted"/>
<comment type="caution">
    <text evidence="1">The sequence shown here is derived from an EMBL/GenBank/DDBJ whole genome shotgun (WGS) entry which is preliminary data.</text>
</comment>
<reference evidence="1" key="1">
    <citation type="submission" date="2023-04" db="EMBL/GenBank/DDBJ databases">
        <title>A chromosome-level genome assembly of the parasitoid wasp Eretmocerus hayati.</title>
        <authorList>
            <person name="Zhong Y."/>
            <person name="Liu S."/>
            <person name="Liu Y."/>
        </authorList>
    </citation>
    <scope>NUCLEOTIDE SEQUENCE</scope>
    <source>
        <strain evidence="1">ZJU_SS_LIU_2023</strain>
    </source>
</reference>
<name>A0ACC2NXQ9_9HYME</name>
<organism evidence="1 2">
    <name type="scientific">Eretmocerus hayati</name>
    <dbReference type="NCBI Taxonomy" id="131215"/>
    <lineage>
        <taxon>Eukaryota</taxon>
        <taxon>Metazoa</taxon>
        <taxon>Ecdysozoa</taxon>
        <taxon>Arthropoda</taxon>
        <taxon>Hexapoda</taxon>
        <taxon>Insecta</taxon>
        <taxon>Pterygota</taxon>
        <taxon>Neoptera</taxon>
        <taxon>Endopterygota</taxon>
        <taxon>Hymenoptera</taxon>
        <taxon>Apocrita</taxon>
        <taxon>Proctotrupomorpha</taxon>
        <taxon>Chalcidoidea</taxon>
        <taxon>Aphelinidae</taxon>
        <taxon>Aphelininae</taxon>
        <taxon>Eretmocerus</taxon>
    </lineage>
</organism>
<dbReference type="EMBL" id="CM056743">
    <property type="protein sequence ID" value="KAJ8674325.1"/>
    <property type="molecule type" value="Genomic_DNA"/>
</dbReference>
<keyword evidence="2" id="KW-1185">Reference proteome</keyword>
<evidence type="ECO:0000313" key="2">
    <source>
        <dbReference type="Proteomes" id="UP001239111"/>
    </source>
</evidence>
<dbReference type="Proteomes" id="UP001239111">
    <property type="component" value="Chromosome 3"/>
</dbReference>
<protein>
    <submittedName>
        <fullName evidence="1">Uncharacterized protein</fullName>
    </submittedName>
</protein>
<accession>A0ACC2NXQ9</accession>
<sequence>MLCAYQFLLLLLAQPVLMVQFSIAQDIRFPDDNDGYDISDLHVSGSKPVTERKPLKSPSQCKENMLLYPDDGHKSAWVCDCVEGFVYYPFDDNCYKPFSRGPCPEHEYIYLKVNESVPSCIHNPCNKTGEVPYENRGCFTLNSRGGACDSDEALLVNVTTYQLQCVSQFIAPEIIIDAPQRSCPRGSRRNNQGQCKDVL</sequence>